<keyword evidence="1" id="KW-0812">Transmembrane</keyword>
<name>A0A6A6QA68_9PEZI</name>
<dbReference type="OrthoDB" id="545169at2759"/>
<organism evidence="2 3">
    <name type="scientific">Lophium mytilinum</name>
    <dbReference type="NCBI Taxonomy" id="390894"/>
    <lineage>
        <taxon>Eukaryota</taxon>
        <taxon>Fungi</taxon>
        <taxon>Dikarya</taxon>
        <taxon>Ascomycota</taxon>
        <taxon>Pezizomycotina</taxon>
        <taxon>Dothideomycetes</taxon>
        <taxon>Pleosporomycetidae</taxon>
        <taxon>Mytilinidiales</taxon>
        <taxon>Mytilinidiaceae</taxon>
        <taxon>Lophium</taxon>
    </lineage>
</organism>
<reference evidence="2" key="1">
    <citation type="journal article" date="2020" name="Stud. Mycol.">
        <title>101 Dothideomycetes genomes: a test case for predicting lifestyles and emergence of pathogens.</title>
        <authorList>
            <person name="Haridas S."/>
            <person name="Albert R."/>
            <person name="Binder M."/>
            <person name="Bloem J."/>
            <person name="Labutti K."/>
            <person name="Salamov A."/>
            <person name="Andreopoulos B."/>
            <person name="Baker S."/>
            <person name="Barry K."/>
            <person name="Bills G."/>
            <person name="Bluhm B."/>
            <person name="Cannon C."/>
            <person name="Castanera R."/>
            <person name="Culley D."/>
            <person name="Daum C."/>
            <person name="Ezra D."/>
            <person name="Gonzalez J."/>
            <person name="Henrissat B."/>
            <person name="Kuo A."/>
            <person name="Liang C."/>
            <person name="Lipzen A."/>
            <person name="Lutzoni F."/>
            <person name="Magnuson J."/>
            <person name="Mondo S."/>
            <person name="Nolan M."/>
            <person name="Ohm R."/>
            <person name="Pangilinan J."/>
            <person name="Park H.-J."/>
            <person name="Ramirez L."/>
            <person name="Alfaro M."/>
            <person name="Sun H."/>
            <person name="Tritt A."/>
            <person name="Yoshinaga Y."/>
            <person name="Zwiers L.-H."/>
            <person name="Turgeon B."/>
            <person name="Goodwin S."/>
            <person name="Spatafora J."/>
            <person name="Crous P."/>
            <person name="Grigoriev I."/>
        </authorList>
    </citation>
    <scope>NUCLEOTIDE SEQUENCE</scope>
    <source>
        <strain evidence="2">CBS 269.34</strain>
    </source>
</reference>
<dbReference type="PANTHER" id="PTHR36124:SF4">
    <property type="entry name" value="ER-BOUND OXYGENASE MPAB_MPAB'_RUBBER OXYGENASE CATALYTIC DOMAIN-CONTAINING PROTEIN"/>
    <property type="match status" value="1"/>
</dbReference>
<dbReference type="PANTHER" id="PTHR36124">
    <property type="match status" value="1"/>
</dbReference>
<dbReference type="InterPro" id="IPR046366">
    <property type="entry name" value="MPAB"/>
</dbReference>
<gene>
    <name evidence="2" type="ORF">BU16DRAFT_600647</name>
</gene>
<evidence type="ECO:0000313" key="3">
    <source>
        <dbReference type="Proteomes" id="UP000799750"/>
    </source>
</evidence>
<dbReference type="Proteomes" id="UP000799750">
    <property type="component" value="Unassembled WGS sequence"/>
</dbReference>
<dbReference type="EMBL" id="MU004200">
    <property type="protein sequence ID" value="KAF2489011.1"/>
    <property type="molecule type" value="Genomic_DNA"/>
</dbReference>
<evidence type="ECO:0000256" key="1">
    <source>
        <dbReference type="SAM" id="Phobius"/>
    </source>
</evidence>
<keyword evidence="1" id="KW-1133">Transmembrane helix</keyword>
<sequence>MTMASISFLQNFLGYLSKWQCLSTLVVGGYLLLVRTLRYRRRDSVAARFRYPDRESWARMTLSDAHAIQLSLAELEFPQVFCISVFFALFKTYGIPTISGLLVATGQLSRPTTASKRAADTGVIITEVVLNKPDSSRTIDGIARMNYLHGRYAGKISNDDMLYTLSLFVLEPIRWTSRFEWRHITDLERCAMGVYWKDLGEAMNISYESLASSEWENGFRWLEELEDWSLAYEMQKMVPDDANARLARATFDIALFNLPTSLKPLGYKLASSLLEPRLLKAMKLGEPPALYVGTLNAIVGVRKFVLRHFFLPRPYFKRVKWFSEPDLYTGCSHFMRYTAHPWYIKPSLSARWGWKAWLIWLAGGVLPGDEKYFPGGYQICTLGPTALVSKGGAEMEKTREVLKAKRAGCHFYR</sequence>
<protein>
    <submittedName>
        <fullName evidence="2">Uncharacterized protein</fullName>
    </submittedName>
</protein>
<accession>A0A6A6QA68</accession>
<keyword evidence="1" id="KW-0472">Membrane</keyword>
<evidence type="ECO:0000313" key="2">
    <source>
        <dbReference type="EMBL" id="KAF2489011.1"/>
    </source>
</evidence>
<proteinExistence type="predicted"/>
<keyword evidence="3" id="KW-1185">Reference proteome</keyword>
<dbReference type="AlphaFoldDB" id="A0A6A6QA68"/>
<dbReference type="GO" id="GO:0016491">
    <property type="term" value="F:oxidoreductase activity"/>
    <property type="evidence" value="ECO:0007669"/>
    <property type="project" value="InterPro"/>
</dbReference>
<feature type="transmembrane region" description="Helical" evidence="1">
    <location>
        <begin position="12"/>
        <end position="33"/>
    </location>
</feature>